<feature type="chain" id="PRO_5007394315" evidence="5">
    <location>
        <begin position="20"/>
        <end position="378"/>
    </location>
</feature>
<evidence type="ECO:0000256" key="1">
    <source>
        <dbReference type="ARBA" id="ARBA00009500"/>
    </source>
</evidence>
<dbReference type="PANTHER" id="PTHR11461:SF211">
    <property type="entry name" value="GH10112P-RELATED"/>
    <property type="match status" value="1"/>
</dbReference>
<evidence type="ECO:0000256" key="3">
    <source>
        <dbReference type="ARBA" id="ARBA00022900"/>
    </source>
</evidence>
<dbReference type="GO" id="GO:0004867">
    <property type="term" value="F:serine-type endopeptidase inhibitor activity"/>
    <property type="evidence" value="ECO:0007669"/>
    <property type="project" value="UniProtKB-KW"/>
</dbReference>
<dbReference type="InterPro" id="IPR000215">
    <property type="entry name" value="Serpin_fam"/>
</dbReference>
<sequence>MRTIIILVVVEIFGFVIFASDPCQNCEEISKKVENFSNDIQNEMAKTHRGNFATAPFNLFSILTMVTYAVFGRSNTQLKKALRYDDYKCLRRALISIVEKLHNESSGSMVMSAQIFVGKNYRIKWEFKKITNPVFQFSENFTDDKSIIFKNTAHFNGKWRTSFSKFATSPQKFYSRMEIKGHTAPYVDMMHGIIGVKYGILEKWNARFIELPFAEENLSMVVILPLTSSTIISKTTLAIFSSSKNVSALEHLMKNLNESTISSFLNTAEIANVDILLPKIVINSEINWKESLNHLGVSDMFQLNSNFSGMTDGLVENVKVLENVSISLSEEGLNQPEDHTTAANVEFKADIPFFFAIIKRFTPENLLVLFNGHYTNPP</sequence>
<dbReference type="InterPro" id="IPR036186">
    <property type="entry name" value="Serpin_sf"/>
</dbReference>
<keyword evidence="11" id="KW-1185">Reference proteome</keyword>
<evidence type="ECO:0000313" key="13">
    <source>
        <dbReference type="RefSeq" id="XP_011312512.1"/>
    </source>
</evidence>
<accession>A0A0C9QDC0</accession>
<evidence type="ECO:0000313" key="9">
    <source>
        <dbReference type="EMBL" id="JAG71048.1"/>
    </source>
</evidence>
<comment type="similarity">
    <text evidence="1 4">Belongs to the serpin family.</text>
</comment>
<evidence type="ECO:0000313" key="8">
    <source>
        <dbReference type="EMBL" id="JAG71047.1"/>
    </source>
</evidence>
<dbReference type="EMBL" id="GBYB01007663">
    <property type="protein sequence ID" value="JAG77430.1"/>
    <property type="molecule type" value="Transcribed_RNA"/>
</dbReference>
<dbReference type="RefSeq" id="XP_011312512.1">
    <property type="nucleotide sequence ID" value="XM_011314210.1"/>
</dbReference>
<proteinExistence type="inferred from homology"/>
<dbReference type="GO" id="GO:0005615">
    <property type="term" value="C:extracellular space"/>
    <property type="evidence" value="ECO:0007669"/>
    <property type="project" value="InterPro"/>
</dbReference>
<dbReference type="Gene3D" id="2.30.39.10">
    <property type="entry name" value="Alpha-1-antitrypsin, domain 1"/>
    <property type="match status" value="1"/>
</dbReference>
<dbReference type="InterPro" id="IPR042178">
    <property type="entry name" value="Serpin_sf_1"/>
</dbReference>
<gene>
    <name evidence="7" type="primary">Serpinb5_3</name>
    <name evidence="12 13 14 15 16" type="synonym">LOC105272215</name>
    <name evidence="10" type="synonym">Serpinb5_0</name>
    <name evidence="8" type="synonym">Serpinb5_1</name>
    <name evidence="9" type="synonym">Serpinb5_4</name>
    <name evidence="9" type="ORF">g.32926</name>
    <name evidence="8" type="ORF">g.32930</name>
    <name evidence="7" type="ORF">g.32937</name>
    <name evidence="10" type="ORF">g.32951</name>
</gene>
<evidence type="ECO:0000259" key="6">
    <source>
        <dbReference type="SMART" id="SM00093"/>
    </source>
</evidence>
<evidence type="ECO:0000256" key="5">
    <source>
        <dbReference type="SAM" id="SignalP"/>
    </source>
</evidence>
<dbReference type="OrthoDB" id="671595at2759"/>
<accession>A0A9R1TN33</accession>
<accession>A0A9R1U9W4</accession>
<dbReference type="RefSeq" id="XP_011312514.1">
    <property type="nucleotide sequence ID" value="XM_011314212.1"/>
</dbReference>
<evidence type="ECO:0000313" key="15">
    <source>
        <dbReference type="RefSeq" id="XP_011312514.1"/>
    </source>
</evidence>
<dbReference type="EMBL" id="GBYB01001281">
    <property type="protein sequence ID" value="JAG71048.1"/>
    <property type="molecule type" value="Transcribed_RNA"/>
</dbReference>
<dbReference type="RefSeq" id="XP_011312515.1">
    <property type="nucleotide sequence ID" value="XM_011314213.1"/>
</dbReference>
<evidence type="ECO:0000313" key="11">
    <source>
        <dbReference type="Proteomes" id="UP000694866"/>
    </source>
</evidence>
<dbReference type="Gene3D" id="3.30.497.10">
    <property type="entry name" value="Antithrombin, subunit I, domain 2"/>
    <property type="match status" value="1"/>
</dbReference>
<dbReference type="RefSeq" id="XP_011312511.1">
    <property type="nucleotide sequence ID" value="XM_011314209.1"/>
</dbReference>
<evidence type="ECO:0000313" key="16">
    <source>
        <dbReference type="RefSeq" id="XP_011312515.1"/>
    </source>
</evidence>
<accession>A0A9R1TPJ5</accession>
<keyword evidence="5" id="KW-0732">Signal</keyword>
<dbReference type="SUPFAM" id="SSF56574">
    <property type="entry name" value="Serpins"/>
    <property type="match status" value="1"/>
</dbReference>
<dbReference type="Pfam" id="PF00079">
    <property type="entry name" value="Serpin"/>
    <property type="match status" value="2"/>
</dbReference>
<accession>A0A9R1TMY0</accession>
<dbReference type="EMBL" id="GBYB01001280">
    <property type="protein sequence ID" value="JAG71047.1"/>
    <property type="molecule type" value="Transcribed_RNA"/>
</dbReference>
<organism evidence="7">
    <name type="scientific">Fopius arisanus</name>
    <dbReference type="NCBI Taxonomy" id="64838"/>
    <lineage>
        <taxon>Eukaryota</taxon>
        <taxon>Metazoa</taxon>
        <taxon>Ecdysozoa</taxon>
        <taxon>Arthropoda</taxon>
        <taxon>Hexapoda</taxon>
        <taxon>Insecta</taxon>
        <taxon>Pterygota</taxon>
        <taxon>Neoptera</taxon>
        <taxon>Endopterygota</taxon>
        <taxon>Hymenoptera</taxon>
        <taxon>Apocrita</taxon>
        <taxon>Ichneumonoidea</taxon>
        <taxon>Braconidae</taxon>
        <taxon>Opiinae</taxon>
        <taxon>Fopius</taxon>
    </lineage>
</organism>
<name>A0A0C9QDC0_9HYME</name>
<protein>
    <submittedName>
        <fullName evidence="12 13">Ovalbumin-related protein X isoform X1</fullName>
    </submittedName>
    <submittedName>
        <fullName evidence="10">Serpinb5_0 protein</fullName>
    </submittedName>
    <submittedName>
        <fullName evidence="8">Serpinb5_1 protein</fullName>
    </submittedName>
    <submittedName>
        <fullName evidence="7">Serpinb5_3 protein</fullName>
    </submittedName>
    <submittedName>
        <fullName evidence="9">Serpinb5_4 protein</fullName>
    </submittedName>
</protein>
<dbReference type="RefSeq" id="XP_011312513.1">
    <property type="nucleotide sequence ID" value="XM_011314211.1"/>
</dbReference>
<feature type="domain" description="Serpin" evidence="6">
    <location>
        <begin position="38"/>
        <end position="377"/>
    </location>
</feature>
<feature type="signal peptide" evidence="5">
    <location>
        <begin position="1"/>
        <end position="19"/>
    </location>
</feature>
<reference evidence="12 13" key="2">
    <citation type="submission" date="2025-04" db="UniProtKB">
        <authorList>
            <consortium name="RefSeq"/>
        </authorList>
    </citation>
    <scope>IDENTIFICATION</scope>
    <source>
        <strain evidence="12 13">USDA-PBARC FA_bdor</strain>
        <tissue evidence="12 13">Whole organism</tissue>
    </source>
</reference>
<dbReference type="InterPro" id="IPR042185">
    <property type="entry name" value="Serpin_sf_2"/>
</dbReference>
<dbReference type="GeneID" id="105272215"/>
<dbReference type="Proteomes" id="UP000694866">
    <property type="component" value="Unplaced"/>
</dbReference>
<evidence type="ECO:0000313" key="7">
    <source>
        <dbReference type="EMBL" id="JAG71046.1"/>
    </source>
</evidence>
<keyword evidence="3" id="KW-0722">Serine protease inhibitor</keyword>
<accession>A0A9R1TKQ5</accession>
<dbReference type="EMBL" id="GBYB01001279">
    <property type="protein sequence ID" value="JAG71046.1"/>
    <property type="molecule type" value="Transcribed_RNA"/>
</dbReference>
<dbReference type="PANTHER" id="PTHR11461">
    <property type="entry name" value="SERINE PROTEASE INHIBITOR, SERPIN"/>
    <property type="match status" value="1"/>
</dbReference>
<dbReference type="AlphaFoldDB" id="A0A0C9QDC0"/>
<dbReference type="KEGG" id="fas:105272215"/>
<keyword evidence="2" id="KW-0646">Protease inhibitor</keyword>
<evidence type="ECO:0000256" key="2">
    <source>
        <dbReference type="ARBA" id="ARBA00022690"/>
    </source>
</evidence>
<evidence type="ECO:0000313" key="10">
    <source>
        <dbReference type="EMBL" id="JAG77430.1"/>
    </source>
</evidence>
<evidence type="ECO:0000256" key="4">
    <source>
        <dbReference type="RuleBase" id="RU000411"/>
    </source>
</evidence>
<dbReference type="SMART" id="SM00093">
    <property type="entry name" value="SERPIN"/>
    <property type="match status" value="1"/>
</dbReference>
<reference evidence="7" key="1">
    <citation type="submission" date="2015-01" db="EMBL/GenBank/DDBJ databases">
        <title>Transcriptome Assembly of Fopius arisanus.</title>
        <authorList>
            <person name="Geib S."/>
        </authorList>
    </citation>
    <scope>NUCLEOTIDE SEQUENCE</scope>
</reference>
<dbReference type="InterPro" id="IPR023796">
    <property type="entry name" value="Serpin_dom"/>
</dbReference>
<evidence type="ECO:0000313" key="14">
    <source>
        <dbReference type="RefSeq" id="XP_011312513.1"/>
    </source>
</evidence>
<evidence type="ECO:0000313" key="12">
    <source>
        <dbReference type="RefSeq" id="XP_011312511.1"/>
    </source>
</evidence>